<sequence>MYNMCVFMRYPGAQGLRAVPRVSFGKSFLREFNLYKRISRQIGRRKVRCGDAALYFLGEFND</sequence>
<dbReference type="EMBL" id="AEVO01000032">
    <property type="protein sequence ID" value="EFY07493.1"/>
    <property type="molecule type" value="Genomic_DNA"/>
</dbReference>
<dbReference type="AlphaFoldDB" id="E8LJ12"/>
<protein>
    <submittedName>
        <fullName evidence="1">Uncharacterized protein</fullName>
    </submittedName>
</protein>
<organism evidence="1 2">
    <name type="scientific">Succinatimonas hippei (strain DSM 22608 / JCM 16073 / KCTC 15190 / YIT 12066)</name>
    <dbReference type="NCBI Taxonomy" id="762983"/>
    <lineage>
        <taxon>Bacteria</taxon>
        <taxon>Pseudomonadati</taxon>
        <taxon>Pseudomonadota</taxon>
        <taxon>Gammaproteobacteria</taxon>
        <taxon>Aeromonadales</taxon>
        <taxon>Succinivibrionaceae</taxon>
        <taxon>Succinatimonas</taxon>
    </lineage>
</organism>
<gene>
    <name evidence="1" type="ORF">HMPREF9444_00685</name>
</gene>
<dbReference type="STRING" id="762983.HMPREF9444_00685"/>
<name>E8LJ12_SUCHY</name>
<dbReference type="HOGENOM" id="CLU_2902574_0_0_6"/>
<proteinExistence type="predicted"/>
<evidence type="ECO:0000313" key="1">
    <source>
        <dbReference type="EMBL" id="EFY07493.1"/>
    </source>
</evidence>
<comment type="caution">
    <text evidence="1">The sequence shown here is derived from an EMBL/GenBank/DDBJ whole genome shotgun (WGS) entry which is preliminary data.</text>
</comment>
<reference evidence="1 2" key="1">
    <citation type="submission" date="2011-01" db="EMBL/GenBank/DDBJ databases">
        <authorList>
            <person name="Weinstock G."/>
            <person name="Sodergren E."/>
            <person name="Clifton S."/>
            <person name="Fulton L."/>
            <person name="Fulton B."/>
            <person name="Courtney L."/>
            <person name="Fronick C."/>
            <person name="Harrison M."/>
            <person name="Strong C."/>
            <person name="Farmer C."/>
            <person name="Delahaunty K."/>
            <person name="Markovic C."/>
            <person name="Hall O."/>
            <person name="Minx P."/>
            <person name="Tomlinson C."/>
            <person name="Mitreva M."/>
            <person name="Hou S."/>
            <person name="Chen J."/>
            <person name="Wollam A."/>
            <person name="Pepin K.H."/>
            <person name="Johnson M."/>
            <person name="Bhonagiri V."/>
            <person name="Zhang X."/>
            <person name="Suruliraj S."/>
            <person name="Warren W."/>
            <person name="Chinwalla A."/>
            <person name="Mardis E.R."/>
            <person name="Wilson R.K."/>
        </authorList>
    </citation>
    <scope>NUCLEOTIDE SEQUENCE [LARGE SCALE GENOMIC DNA]</scope>
    <source>
        <strain evidence="2">DSM 22608 / JCM 16073 / KCTC 15190 / YIT 12066</strain>
    </source>
</reference>
<keyword evidence="2" id="KW-1185">Reference proteome</keyword>
<dbReference type="Proteomes" id="UP000018458">
    <property type="component" value="Unassembled WGS sequence"/>
</dbReference>
<accession>E8LJ12</accession>
<evidence type="ECO:0000313" key="2">
    <source>
        <dbReference type="Proteomes" id="UP000018458"/>
    </source>
</evidence>